<dbReference type="EMBL" id="KZ819377">
    <property type="protein sequence ID" value="PWN42714.1"/>
    <property type="molecule type" value="Genomic_DNA"/>
</dbReference>
<sequence length="715" mass="76482">MMDADPPLSSRSSGAAQASSSSSSSSINATVSSASHTLSPLTSYKFYLCTPNQVLSVRLAALRPTYTSTALKSDAKSKAAQSAAQSQDQAQATASLPKTIKIRDCQGHASPQRAIQRMTLGHVRGHKLLALARRDGTIDIVHLSSALRESDSQEEPKDAEQGSSANAGQGQEDRAHADAEEAHVVATIKEDRMRAGMERWLALSYSQRHIYSITSAGSLRRTELLLAPSTVVVQDSLSERAIQSSSDNAIAQGTWSLGESTILDLPAPLQSATFYPAHEPTHLLMGGEQQALSLWDLKAAFEPTAESDTSLVETERNGNAQESGLSAKERKRKRQAENRAKARELLPGELWRAKPLPNDALSLPQHPRITSVCVLSKSTDGAATLDSDDRPSSAPTQFVAGTRDGLLRFYNTRGGARKAHREVRVIPSGQGAVRLIVPGSADLGLPNQCAGAELKEKKGQDAVQPDGRAQIDRHADLTREIFVADQGGKLYAVGVDQGNIRYSYPDINGAITSAMAVPAPRRGASDAASNGSRNYPARRARHGAAASAADPEEQAPLLLTCSQDRLLRLHSTAPPIAEGADASQTDNIKVAGGRNTSHKRGKTICSVFAAPGQDGLIGAAWDGVVPAQVPQESDAQMDARGARGARKAGEDEMGQETDEEGEEEEEEEVWNKLGTVGKDGLEDARERGVDAEWAQQDQTEETLTDQPARYKRLKV</sequence>
<feature type="compositionally biased region" description="Low complexity" evidence="4">
    <location>
        <begin position="9"/>
        <end position="27"/>
    </location>
</feature>
<feature type="region of interest" description="Disordered" evidence="4">
    <location>
        <begin position="630"/>
        <end position="715"/>
    </location>
</feature>
<keyword evidence="6" id="KW-1185">Reference proteome</keyword>
<proteinExistence type="inferred from homology"/>
<evidence type="ECO:0000256" key="4">
    <source>
        <dbReference type="SAM" id="MobiDB-lite"/>
    </source>
</evidence>
<feature type="compositionally biased region" description="Polar residues" evidence="4">
    <location>
        <begin position="306"/>
        <end position="324"/>
    </location>
</feature>
<feature type="region of interest" description="Disordered" evidence="4">
    <location>
        <begin position="519"/>
        <end position="552"/>
    </location>
</feature>
<name>A0A316VZK9_9BASI</name>
<evidence type="ECO:0000256" key="3">
    <source>
        <dbReference type="ARBA" id="ARBA00014234"/>
    </source>
</evidence>
<reference evidence="5 6" key="1">
    <citation type="journal article" date="2018" name="Mol. Biol. Evol.">
        <title>Broad Genomic Sampling Reveals a Smut Pathogenic Ancestry of the Fungal Clade Ustilaginomycotina.</title>
        <authorList>
            <person name="Kijpornyongpan T."/>
            <person name="Mondo S.J."/>
            <person name="Barry K."/>
            <person name="Sandor L."/>
            <person name="Lee J."/>
            <person name="Lipzen A."/>
            <person name="Pangilinan J."/>
            <person name="LaButti K."/>
            <person name="Hainaut M."/>
            <person name="Henrissat B."/>
            <person name="Grigoriev I.V."/>
            <person name="Spatafora J.W."/>
            <person name="Aime M.C."/>
        </authorList>
    </citation>
    <scope>NUCLEOTIDE SEQUENCE [LARGE SCALE GENOMIC DNA]</scope>
    <source>
        <strain evidence="5 6">MCA 4658</strain>
    </source>
</reference>
<feature type="compositionally biased region" description="Basic and acidic residues" evidence="4">
    <location>
        <begin position="148"/>
        <end position="160"/>
    </location>
</feature>
<gene>
    <name evidence="5" type="ORF">IE81DRAFT_313334</name>
</gene>
<dbReference type="OrthoDB" id="18388at2759"/>
<dbReference type="InterPro" id="IPR037379">
    <property type="entry name" value="WDR74/Nsa1"/>
</dbReference>
<feature type="region of interest" description="Disordered" evidence="4">
    <location>
        <begin position="1"/>
        <end position="27"/>
    </location>
</feature>
<dbReference type="STRING" id="1522189.A0A316VZK9"/>
<protein>
    <recommendedName>
        <fullName evidence="3">Ribosome biogenesis protein NSA1</fullName>
    </recommendedName>
</protein>
<dbReference type="SUPFAM" id="SSF50978">
    <property type="entry name" value="WD40 repeat-like"/>
    <property type="match status" value="1"/>
</dbReference>
<dbReference type="Proteomes" id="UP000245783">
    <property type="component" value="Unassembled WGS sequence"/>
</dbReference>
<accession>A0A316VZK9</accession>
<dbReference type="AlphaFoldDB" id="A0A316VZK9"/>
<dbReference type="GO" id="GO:0005730">
    <property type="term" value="C:nucleolus"/>
    <property type="evidence" value="ECO:0007669"/>
    <property type="project" value="InterPro"/>
</dbReference>
<evidence type="ECO:0000313" key="5">
    <source>
        <dbReference type="EMBL" id="PWN42714.1"/>
    </source>
</evidence>
<dbReference type="InterPro" id="IPR036322">
    <property type="entry name" value="WD40_repeat_dom_sf"/>
</dbReference>
<feature type="region of interest" description="Disordered" evidence="4">
    <location>
        <begin position="146"/>
        <end position="178"/>
    </location>
</feature>
<dbReference type="PANTHER" id="PTHR16038:SF4">
    <property type="entry name" value="WD REPEAT-CONTAINING PROTEIN 74"/>
    <property type="match status" value="1"/>
</dbReference>
<dbReference type="PANTHER" id="PTHR16038">
    <property type="entry name" value="NOP SEVEN ASSOCIATED PROTEIN 1"/>
    <property type="match status" value="1"/>
</dbReference>
<evidence type="ECO:0000256" key="1">
    <source>
        <dbReference type="ARBA" id="ARBA00002889"/>
    </source>
</evidence>
<dbReference type="GO" id="GO:0042273">
    <property type="term" value="P:ribosomal large subunit biogenesis"/>
    <property type="evidence" value="ECO:0007669"/>
    <property type="project" value="InterPro"/>
</dbReference>
<evidence type="ECO:0000313" key="6">
    <source>
        <dbReference type="Proteomes" id="UP000245783"/>
    </source>
</evidence>
<feature type="region of interest" description="Disordered" evidence="4">
    <location>
        <begin position="306"/>
        <end position="341"/>
    </location>
</feature>
<comment type="function">
    <text evidence="1">Involved in the biogenesis of the 60S ribosomal subunit.</text>
</comment>
<evidence type="ECO:0000256" key="2">
    <source>
        <dbReference type="ARBA" id="ARBA00007861"/>
    </source>
</evidence>
<comment type="similarity">
    <text evidence="2">Belongs to the NSA1 family.</text>
</comment>
<feature type="compositionally biased region" description="Basic and acidic residues" evidence="4">
    <location>
        <begin position="679"/>
        <end position="690"/>
    </location>
</feature>
<dbReference type="RefSeq" id="XP_025369874.1">
    <property type="nucleotide sequence ID" value="XM_025512483.1"/>
</dbReference>
<organism evidence="5 6">
    <name type="scientific">Ceraceosorus guamensis</name>
    <dbReference type="NCBI Taxonomy" id="1522189"/>
    <lineage>
        <taxon>Eukaryota</taxon>
        <taxon>Fungi</taxon>
        <taxon>Dikarya</taxon>
        <taxon>Basidiomycota</taxon>
        <taxon>Ustilaginomycotina</taxon>
        <taxon>Exobasidiomycetes</taxon>
        <taxon>Ceraceosorales</taxon>
        <taxon>Ceraceosoraceae</taxon>
        <taxon>Ceraceosorus</taxon>
    </lineage>
</organism>
<dbReference type="InParanoid" id="A0A316VZK9"/>
<dbReference type="GO" id="GO:0030687">
    <property type="term" value="C:preribosome, large subunit precursor"/>
    <property type="evidence" value="ECO:0007669"/>
    <property type="project" value="TreeGrafter"/>
</dbReference>
<dbReference type="GeneID" id="37034353"/>
<feature type="compositionally biased region" description="Acidic residues" evidence="4">
    <location>
        <begin position="651"/>
        <end position="668"/>
    </location>
</feature>